<reference evidence="1" key="1">
    <citation type="submission" date="2017-07" db="EMBL/GenBank/DDBJ databases">
        <title>Taro Niue Genome Assembly and Annotation.</title>
        <authorList>
            <person name="Atibalentja N."/>
            <person name="Keating K."/>
            <person name="Fields C.J."/>
        </authorList>
    </citation>
    <scope>NUCLEOTIDE SEQUENCE</scope>
    <source>
        <strain evidence="1">Niue_2</strain>
        <tissue evidence="1">Leaf</tissue>
    </source>
</reference>
<keyword evidence="2" id="KW-1185">Reference proteome</keyword>
<sequence length="346" mass="37784">MSRVVLLVGPQPCGGLRWPCLWCVPRCCFRIVFDSAGSAGVMFGPTLVVGRDITLFRCFVFASAFVGVPVALAGKGLVIPIEPCSRGSPPLLSSGRDLLSQEFVAGRLWWRFVAPCVASSVSCERERLFRSELRVAFLQVLGFWPKARLASISTDVDVVSASTTWTPTLTPTSSDVDANFSDLHELQSPEFREQASSPIGELSPTALSLSHHHSGVPKPLCFKPTPPAPERALFSSLQRGEKTLASCEKSWTLQARIQQCEGVSGLLLQQGGSWNIKEGFPNRDRNLASMPLTPRSLVCVQRSCRPLLERPETAAKFTHYLLRRTGVVGNDTLAEEAVETDSERGD</sequence>
<dbReference type="AlphaFoldDB" id="A0A843UAH1"/>
<dbReference type="Proteomes" id="UP000652761">
    <property type="component" value="Unassembled WGS sequence"/>
</dbReference>
<proteinExistence type="predicted"/>
<evidence type="ECO:0000313" key="1">
    <source>
        <dbReference type="EMBL" id="MQL78313.1"/>
    </source>
</evidence>
<comment type="caution">
    <text evidence="1">The sequence shown here is derived from an EMBL/GenBank/DDBJ whole genome shotgun (WGS) entry which is preliminary data.</text>
</comment>
<organism evidence="1 2">
    <name type="scientific">Colocasia esculenta</name>
    <name type="common">Wild taro</name>
    <name type="synonym">Arum esculentum</name>
    <dbReference type="NCBI Taxonomy" id="4460"/>
    <lineage>
        <taxon>Eukaryota</taxon>
        <taxon>Viridiplantae</taxon>
        <taxon>Streptophyta</taxon>
        <taxon>Embryophyta</taxon>
        <taxon>Tracheophyta</taxon>
        <taxon>Spermatophyta</taxon>
        <taxon>Magnoliopsida</taxon>
        <taxon>Liliopsida</taxon>
        <taxon>Araceae</taxon>
        <taxon>Aroideae</taxon>
        <taxon>Colocasieae</taxon>
        <taxon>Colocasia</taxon>
    </lineage>
</organism>
<name>A0A843UAH1_COLES</name>
<evidence type="ECO:0000313" key="2">
    <source>
        <dbReference type="Proteomes" id="UP000652761"/>
    </source>
</evidence>
<protein>
    <submittedName>
        <fullName evidence="1">Uncharacterized protein</fullName>
    </submittedName>
</protein>
<gene>
    <name evidence="1" type="ORF">Taro_010734</name>
</gene>
<accession>A0A843UAH1</accession>
<dbReference type="EMBL" id="NMUH01000393">
    <property type="protein sequence ID" value="MQL78313.1"/>
    <property type="molecule type" value="Genomic_DNA"/>
</dbReference>